<dbReference type="PANTHER" id="PTHR34039:SF1">
    <property type="entry name" value="UPF0102 PROTEIN YRAN"/>
    <property type="match status" value="1"/>
</dbReference>
<dbReference type="Pfam" id="PF02021">
    <property type="entry name" value="UPF0102"/>
    <property type="match status" value="1"/>
</dbReference>
<dbReference type="CDD" id="cd20736">
    <property type="entry name" value="PoNe_Nuclease"/>
    <property type="match status" value="1"/>
</dbReference>
<dbReference type="GO" id="GO:0003676">
    <property type="term" value="F:nucleic acid binding"/>
    <property type="evidence" value="ECO:0007669"/>
    <property type="project" value="InterPro"/>
</dbReference>
<evidence type="ECO:0000313" key="1">
    <source>
        <dbReference type="EMBL" id="VAW23069.1"/>
    </source>
</evidence>
<sequence>MATHNELGKKGEELAVKFLQKNNYKILERNWRFKKAEVDIIAQKDTILAVVEVKTRSSDYFGNPQDFVNQKKIRLLVEAVNEYVISKDLDVEVRFDIISILKNKNNFDIKHLKDAFLHF</sequence>
<dbReference type="InterPro" id="IPR003509">
    <property type="entry name" value="UPF0102_YraN-like"/>
</dbReference>
<dbReference type="SUPFAM" id="SSF52980">
    <property type="entry name" value="Restriction endonuclease-like"/>
    <property type="match status" value="1"/>
</dbReference>
<dbReference type="AlphaFoldDB" id="A0A3B0UEZ1"/>
<name>A0A3B0UEZ1_9ZZZZ</name>
<protein>
    <submittedName>
        <fullName evidence="1">Uncharacterized protein</fullName>
    </submittedName>
</protein>
<gene>
    <name evidence="1" type="ORF">MNBD_BACTEROID04-773</name>
</gene>
<dbReference type="InterPro" id="IPR011856">
    <property type="entry name" value="tRNA_endonuc-like_dom_sf"/>
</dbReference>
<reference evidence="1" key="1">
    <citation type="submission" date="2018-06" db="EMBL/GenBank/DDBJ databases">
        <authorList>
            <person name="Zhirakovskaya E."/>
        </authorList>
    </citation>
    <scope>NUCLEOTIDE SEQUENCE</scope>
</reference>
<organism evidence="1">
    <name type="scientific">hydrothermal vent metagenome</name>
    <dbReference type="NCBI Taxonomy" id="652676"/>
    <lineage>
        <taxon>unclassified sequences</taxon>
        <taxon>metagenomes</taxon>
        <taxon>ecological metagenomes</taxon>
    </lineage>
</organism>
<dbReference type="InterPro" id="IPR011335">
    <property type="entry name" value="Restrct_endonuc-II-like"/>
</dbReference>
<accession>A0A3B0UEZ1</accession>
<dbReference type="NCBIfam" id="NF009150">
    <property type="entry name" value="PRK12497.1-3"/>
    <property type="match status" value="1"/>
</dbReference>
<dbReference type="HAMAP" id="MF_00048">
    <property type="entry name" value="UPF0102"/>
    <property type="match status" value="1"/>
</dbReference>
<dbReference type="Gene3D" id="3.40.1350.10">
    <property type="match status" value="1"/>
</dbReference>
<proteinExistence type="inferred from homology"/>
<dbReference type="PANTHER" id="PTHR34039">
    <property type="entry name" value="UPF0102 PROTEIN YRAN"/>
    <property type="match status" value="1"/>
</dbReference>
<dbReference type="EMBL" id="UOER01000177">
    <property type="protein sequence ID" value="VAW23069.1"/>
    <property type="molecule type" value="Genomic_DNA"/>
</dbReference>